<dbReference type="SMART" id="SM00421">
    <property type="entry name" value="HTH_LUXR"/>
    <property type="match status" value="1"/>
</dbReference>
<organism evidence="5 6">
    <name type="scientific">Rahnella ecdela</name>
    <dbReference type="NCBI Taxonomy" id="2816250"/>
    <lineage>
        <taxon>Bacteria</taxon>
        <taxon>Pseudomonadati</taxon>
        <taxon>Pseudomonadota</taxon>
        <taxon>Gammaproteobacteria</taxon>
        <taxon>Enterobacterales</taxon>
        <taxon>Yersiniaceae</taxon>
        <taxon>Rahnella</taxon>
    </lineage>
</organism>
<evidence type="ECO:0000256" key="2">
    <source>
        <dbReference type="ARBA" id="ARBA00023125"/>
    </source>
</evidence>
<name>A0ABS6LDC2_9GAMM</name>
<dbReference type="RefSeq" id="WP_217148586.1">
    <property type="nucleotide sequence ID" value="NZ_JAFMOY010000117.1"/>
</dbReference>
<dbReference type="PROSITE" id="PS50043">
    <property type="entry name" value="HTH_LUXR_2"/>
    <property type="match status" value="1"/>
</dbReference>
<keyword evidence="6" id="KW-1185">Reference proteome</keyword>
<evidence type="ECO:0000256" key="1">
    <source>
        <dbReference type="ARBA" id="ARBA00023015"/>
    </source>
</evidence>
<evidence type="ECO:0000313" key="6">
    <source>
        <dbReference type="Proteomes" id="UP000739284"/>
    </source>
</evidence>
<dbReference type="Proteomes" id="UP000739284">
    <property type="component" value="Unassembled WGS sequence"/>
</dbReference>
<dbReference type="InterPro" id="IPR000792">
    <property type="entry name" value="Tscrpt_reg_LuxR_C"/>
</dbReference>
<accession>A0ABS6LDC2</accession>
<comment type="caution">
    <text evidence="5">The sequence shown here is derived from an EMBL/GenBank/DDBJ whole genome shotgun (WGS) entry which is preliminary data.</text>
</comment>
<evidence type="ECO:0000259" key="4">
    <source>
        <dbReference type="PROSITE" id="PS50043"/>
    </source>
</evidence>
<dbReference type="PANTHER" id="PTHR43214">
    <property type="entry name" value="TWO-COMPONENT RESPONSE REGULATOR"/>
    <property type="match status" value="1"/>
</dbReference>
<keyword evidence="2" id="KW-0238">DNA-binding</keyword>
<dbReference type="EMBL" id="JAFMOY010000117">
    <property type="protein sequence ID" value="MBU9844767.1"/>
    <property type="molecule type" value="Genomic_DNA"/>
</dbReference>
<dbReference type="InterPro" id="IPR039420">
    <property type="entry name" value="WalR-like"/>
</dbReference>
<keyword evidence="3" id="KW-0804">Transcription</keyword>
<evidence type="ECO:0000256" key="3">
    <source>
        <dbReference type="ARBA" id="ARBA00023163"/>
    </source>
</evidence>
<dbReference type="PANTHER" id="PTHR43214:SF22">
    <property type="entry name" value="TRANSCRIPTIONAL REGULATORY PROTEIN UHPA"/>
    <property type="match status" value="1"/>
</dbReference>
<dbReference type="Pfam" id="PF00196">
    <property type="entry name" value="GerE"/>
    <property type="match status" value="1"/>
</dbReference>
<gene>
    <name evidence="5" type="ORF">J1784_07065</name>
</gene>
<sequence length="202" mass="23360">MDEKVTFIGRRSLHNYGVYLLAGTYAFENGRLLDVCDIDKQNKIRGIVRVRKSSHGLVIFCPPNSQDLASWLLILLQLCDLQINHLVIFLENKQRIREELISRLFSCRISVIYDNDTVRNTQGAILAENGEGHFNRRQSGYRDEKLSVRERSVLKGYLLGLKVHEIAKTLGLSPKTIYSYYHNCMEKMGVRNIRKLSLLYNL</sequence>
<keyword evidence="1" id="KW-0805">Transcription regulation</keyword>
<dbReference type="CDD" id="cd06170">
    <property type="entry name" value="LuxR_C_like"/>
    <property type="match status" value="1"/>
</dbReference>
<feature type="domain" description="HTH luxR-type" evidence="4">
    <location>
        <begin position="139"/>
        <end position="202"/>
    </location>
</feature>
<proteinExistence type="predicted"/>
<protein>
    <submittedName>
        <fullName evidence="5">Helix-turn-helix transcriptional regulator</fullName>
    </submittedName>
</protein>
<reference evidence="5 6" key="1">
    <citation type="submission" date="2021-03" db="EMBL/GenBank/DDBJ databases">
        <title>Five novel Rahnella species.</title>
        <authorList>
            <person name="Brady C."/>
            <person name="Asselin J."/>
            <person name="Beer S."/>
            <person name="Bruberg M.B."/>
            <person name="Crampton B."/>
            <person name="Venter S."/>
            <person name="Arnold D."/>
            <person name="Denman S."/>
        </authorList>
    </citation>
    <scope>NUCLEOTIDE SEQUENCE [LARGE SCALE GENOMIC DNA]</scope>
    <source>
        <strain evidence="5 6">FRB 231</strain>
    </source>
</reference>
<evidence type="ECO:0000313" key="5">
    <source>
        <dbReference type="EMBL" id="MBU9844767.1"/>
    </source>
</evidence>